<proteinExistence type="predicted"/>
<protein>
    <submittedName>
        <fullName evidence="1">Uncharacterized protein</fullName>
    </submittedName>
</protein>
<dbReference type="Proteomes" id="UP000291600">
    <property type="component" value="Unassembled WGS sequence"/>
</dbReference>
<sequence length="69" mass="8341">MKIKFEYSTAHFADDLKPSHGPQKWPWWRLFAIAVIRQDIPRPSTGRRMWFYTRWGAGYVGIYLVRRRA</sequence>
<evidence type="ECO:0000313" key="1">
    <source>
        <dbReference type="EMBL" id="TBL67823.1"/>
    </source>
</evidence>
<dbReference type="AlphaFoldDB" id="A0ABD7Q5M2"/>
<evidence type="ECO:0000313" key="2">
    <source>
        <dbReference type="Proteomes" id="UP000291600"/>
    </source>
</evidence>
<organism evidence="1 2">
    <name type="scientific">Hafnia alvei</name>
    <dbReference type="NCBI Taxonomy" id="569"/>
    <lineage>
        <taxon>Bacteria</taxon>
        <taxon>Pseudomonadati</taxon>
        <taxon>Pseudomonadota</taxon>
        <taxon>Gammaproteobacteria</taxon>
        <taxon>Enterobacterales</taxon>
        <taxon>Hafniaceae</taxon>
        <taxon>Hafnia</taxon>
    </lineage>
</organism>
<dbReference type="RefSeq" id="WP_130970828.1">
    <property type="nucleotide sequence ID" value="NZ_OZ061315.1"/>
</dbReference>
<accession>A0ABD7Q5M2</accession>
<reference evidence="1 2" key="1">
    <citation type="submission" date="2019-02" db="EMBL/GenBank/DDBJ databases">
        <title>Comparative genomic analysis of the Hafnia genus genomes.</title>
        <authorList>
            <person name="Zhiqiu Y."/>
            <person name="Chao Y."/>
            <person name="Yuhui D."/>
            <person name="Di H."/>
            <person name="Bin L."/>
        </authorList>
    </citation>
    <scope>NUCLEOTIDE SEQUENCE [LARGE SCALE GENOMIC DNA]</scope>
    <source>
        <strain evidence="1 2">PCM_1210</strain>
    </source>
</reference>
<comment type="caution">
    <text evidence="1">The sequence shown here is derived from an EMBL/GenBank/DDBJ whole genome shotgun (WGS) entry which is preliminary data.</text>
</comment>
<name>A0ABD7Q5M2_HAFAL</name>
<gene>
    <name evidence="1" type="ORF">EYY96_09670</name>
</gene>
<dbReference type="EMBL" id="SITJ01000066">
    <property type="protein sequence ID" value="TBL67823.1"/>
    <property type="molecule type" value="Genomic_DNA"/>
</dbReference>